<name>A0ABY5TWY3_9MOLU</name>
<keyword evidence="1" id="KW-1133">Transmembrane helix</keyword>
<dbReference type="Proteomes" id="UP001059819">
    <property type="component" value="Chromosome"/>
</dbReference>
<keyword evidence="1" id="KW-0812">Transmembrane</keyword>
<reference evidence="2" key="1">
    <citation type="submission" date="2022-08" db="EMBL/GenBank/DDBJ databases">
        <title>Complete genome sequence of Mycoplasma cottewii type strain VIS.</title>
        <authorList>
            <person name="Spergser J."/>
        </authorList>
    </citation>
    <scope>NUCLEOTIDE SEQUENCE</scope>
    <source>
        <strain evidence="2">VIS</strain>
    </source>
</reference>
<sequence>MIQNSIKLTDSKSYGEITNLVLEKDKNKIITFYKFISLIFFSTTFILLLFLINKTVFYSKDLLSIAFNFSTDKFKEINWTFLLRLFTLSFYTYMVLKSLFKYLSK</sequence>
<organism evidence="2 3">
    <name type="scientific">Mycoplasma cottewii</name>
    <dbReference type="NCBI Taxonomy" id="51364"/>
    <lineage>
        <taxon>Bacteria</taxon>
        <taxon>Bacillati</taxon>
        <taxon>Mycoplasmatota</taxon>
        <taxon>Mollicutes</taxon>
        <taxon>Mycoplasmataceae</taxon>
        <taxon>Mycoplasma</taxon>
    </lineage>
</organism>
<evidence type="ECO:0000313" key="3">
    <source>
        <dbReference type="Proteomes" id="UP001059819"/>
    </source>
</evidence>
<proteinExistence type="predicted"/>
<feature type="transmembrane region" description="Helical" evidence="1">
    <location>
        <begin position="77"/>
        <end position="96"/>
    </location>
</feature>
<evidence type="ECO:0000256" key="1">
    <source>
        <dbReference type="SAM" id="Phobius"/>
    </source>
</evidence>
<dbReference type="EMBL" id="CP103424">
    <property type="protein sequence ID" value="UWD34859.1"/>
    <property type="molecule type" value="Genomic_DNA"/>
</dbReference>
<dbReference type="RefSeq" id="WP_259430043.1">
    <property type="nucleotide sequence ID" value="NZ_CP103424.1"/>
</dbReference>
<accession>A0ABY5TWY3</accession>
<keyword evidence="1" id="KW-0472">Membrane</keyword>
<feature type="transmembrane region" description="Helical" evidence="1">
    <location>
        <begin position="32"/>
        <end position="52"/>
    </location>
</feature>
<keyword evidence="3" id="KW-1185">Reference proteome</keyword>
<protein>
    <submittedName>
        <fullName evidence="2">Uncharacterized protein</fullName>
    </submittedName>
</protein>
<gene>
    <name evidence="2" type="ORF">NX779_03550</name>
</gene>
<evidence type="ECO:0000313" key="2">
    <source>
        <dbReference type="EMBL" id="UWD34859.1"/>
    </source>
</evidence>